<name>A0A3A9VYH7_9ACTN</name>
<accession>A0A3A9VYH7</accession>
<protein>
    <submittedName>
        <fullName evidence="1">Uncharacterized protein</fullName>
    </submittedName>
</protein>
<dbReference type="AlphaFoldDB" id="A0A3A9VYH7"/>
<evidence type="ECO:0000313" key="4">
    <source>
        <dbReference type="Proteomes" id="UP000275024"/>
    </source>
</evidence>
<dbReference type="EMBL" id="RBDX01000023">
    <property type="protein sequence ID" value="RKN05981.1"/>
    <property type="molecule type" value="Genomic_DNA"/>
</dbReference>
<evidence type="ECO:0000313" key="1">
    <source>
        <dbReference type="EMBL" id="RKN05981.1"/>
    </source>
</evidence>
<dbReference type="Proteomes" id="UP000275024">
    <property type="component" value="Unassembled WGS sequence"/>
</dbReference>
<proteinExistence type="predicted"/>
<reference evidence="3 4" key="1">
    <citation type="submission" date="2018-09" db="EMBL/GenBank/DDBJ databases">
        <title>Streptomyces sp. nov. DS1-2, an endophytic actinomycete isolated from roots of Dendrobium scabrilingue.</title>
        <authorList>
            <person name="Kuncharoen N."/>
            <person name="Kudo T."/>
            <person name="Ohkuma M."/>
            <person name="Yuki M."/>
            <person name="Tanasupawat S."/>
        </authorList>
    </citation>
    <scope>NUCLEOTIDE SEQUENCE [LARGE SCALE GENOMIC DNA]</scope>
    <source>
        <strain evidence="1 4">AZ1-7</strain>
        <strain evidence="2 3">DS1-2</strain>
    </source>
</reference>
<evidence type="ECO:0000313" key="3">
    <source>
        <dbReference type="Proteomes" id="UP000268652"/>
    </source>
</evidence>
<dbReference type="Proteomes" id="UP000268652">
    <property type="component" value="Unassembled WGS sequence"/>
</dbReference>
<organism evidence="1 4">
    <name type="scientific">Streptomyces radicis</name>
    <dbReference type="NCBI Taxonomy" id="1750517"/>
    <lineage>
        <taxon>Bacteria</taxon>
        <taxon>Bacillati</taxon>
        <taxon>Actinomycetota</taxon>
        <taxon>Actinomycetes</taxon>
        <taxon>Kitasatosporales</taxon>
        <taxon>Streptomycetaceae</taxon>
        <taxon>Streptomyces</taxon>
    </lineage>
</organism>
<gene>
    <name evidence="2" type="ORF">D7318_22930</name>
    <name evidence="1" type="ORF">D7319_23780</name>
</gene>
<evidence type="ECO:0000313" key="2">
    <source>
        <dbReference type="EMBL" id="RKN17711.1"/>
    </source>
</evidence>
<dbReference type="EMBL" id="RBDY01000021">
    <property type="protein sequence ID" value="RKN17711.1"/>
    <property type="molecule type" value="Genomic_DNA"/>
</dbReference>
<comment type="caution">
    <text evidence="1">The sequence shown here is derived from an EMBL/GenBank/DDBJ whole genome shotgun (WGS) entry which is preliminary data.</text>
</comment>
<keyword evidence="3" id="KW-1185">Reference proteome</keyword>
<sequence>MRSVGMLSTSSSWCPPMTAMRRDPVLSRCRVASRAPPTLSIITWSNVVGTGRSPMKITGVSKVGPSRSAASTWMRLMITPSYMLSRPRERASSSRSLRPAVCTRARWWPRPSILLESRSASCA</sequence>